<dbReference type="AlphaFoldDB" id="A0A4R6V3T5"/>
<evidence type="ECO:0000259" key="5">
    <source>
        <dbReference type="SMART" id="SM00387"/>
    </source>
</evidence>
<keyword evidence="7" id="KW-1185">Reference proteome</keyword>
<evidence type="ECO:0000259" key="4">
    <source>
        <dbReference type="SMART" id="SM00065"/>
    </source>
</evidence>
<organism evidence="6 7">
    <name type="scientific">Actinomycetospora succinea</name>
    <dbReference type="NCBI Taxonomy" id="663603"/>
    <lineage>
        <taxon>Bacteria</taxon>
        <taxon>Bacillati</taxon>
        <taxon>Actinomycetota</taxon>
        <taxon>Actinomycetes</taxon>
        <taxon>Pseudonocardiales</taxon>
        <taxon>Pseudonocardiaceae</taxon>
        <taxon>Actinomycetospora</taxon>
    </lineage>
</organism>
<dbReference type="SMART" id="SM00065">
    <property type="entry name" value="GAF"/>
    <property type="match status" value="1"/>
</dbReference>
<sequence length="529" mass="55919">MSVEYLVDGGGSQAIHDAVRPVLDEIQALLGAELGAVVYEPHGSGPAVTLASTGPQGFLPNEPVVADPVLPRRAPATLPSLEIRSRLRGHGVRLRSSVVVPWRDRYGHGAVVVGNLATPLGDPDAVLDEDVRRHYRQAVGRAVRRGRQAGALALGRDLRAATRTMAEAAVASGEGPAVLTAILASARELFRAEVAYLAVPVDGSGTYVFDEALGIRTAPFRRLRVQHGQGLGGLARRLGRPVCSANYAADGRLEAAPVDETRHEGIVSAMAAPVSVGSEIAAVLYIGDRRMRPFTSVDEELLEELAGHAAPGVRRRYADADRARALERAVREQVAYDLHDSVVRGLVAIGFEAEQARHRVREDDTATRLDTIARAAEACMSRLRGELELLVSAPRVGSVAASEILDRIALVPERDVVRVLELDGVDLELDPDAADALVRVGQEAVTNAEQHSGCDHLTVRVETSPHAVALHVTDDGTFDPASAGAPGGTHFGMRAMHAAVDGVGGRLEVGPAAPGTHVHAAVAPWPVAR</sequence>
<dbReference type="CDD" id="cd16917">
    <property type="entry name" value="HATPase_UhpB-NarQ-NarX-like"/>
    <property type="match status" value="1"/>
</dbReference>
<dbReference type="Pfam" id="PF02518">
    <property type="entry name" value="HATPase_c"/>
    <property type="match status" value="1"/>
</dbReference>
<evidence type="ECO:0000256" key="3">
    <source>
        <dbReference type="ARBA" id="ARBA00023012"/>
    </source>
</evidence>
<dbReference type="InterPro" id="IPR011712">
    <property type="entry name" value="Sig_transdc_His_kin_sub3_dim/P"/>
</dbReference>
<dbReference type="GO" id="GO:0046983">
    <property type="term" value="F:protein dimerization activity"/>
    <property type="evidence" value="ECO:0007669"/>
    <property type="project" value="InterPro"/>
</dbReference>
<dbReference type="Proteomes" id="UP000295705">
    <property type="component" value="Unassembled WGS sequence"/>
</dbReference>
<keyword evidence="3" id="KW-0902">Two-component regulatory system</keyword>
<dbReference type="InterPro" id="IPR036890">
    <property type="entry name" value="HATPase_C_sf"/>
</dbReference>
<dbReference type="InterPro" id="IPR050482">
    <property type="entry name" value="Sensor_HK_TwoCompSys"/>
</dbReference>
<keyword evidence="2 6" id="KW-0418">Kinase</keyword>
<reference evidence="6 7" key="1">
    <citation type="submission" date="2019-03" db="EMBL/GenBank/DDBJ databases">
        <title>Genomic Encyclopedia of Type Strains, Phase IV (KMG-IV): sequencing the most valuable type-strain genomes for metagenomic binning, comparative biology and taxonomic classification.</title>
        <authorList>
            <person name="Goeker M."/>
        </authorList>
    </citation>
    <scope>NUCLEOTIDE SEQUENCE [LARGE SCALE GENOMIC DNA]</scope>
    <source>
        <strain evidence="6 7">DSM 45775</strain>
    </source>
</reference>
<evidence type="ECO:0000256" key="2">
    <source>
        <dbReference type="ARBA" id="ARBA00022777"/>
    </source>
</evidence>
<evidence type="ECO:0000256" key="1">
    <source>
        <dbReference type="ARBA" id="ARBA00022679"/>
    </source>
</evidence>
<dbReference type="SUPFAM" id="SSF55781">
    <property type="entry name" value="GAF domain-like"/>
    <property type="match status" value="1"/>
</dbReference>
<feature type="domain" description="Histidine kinase/HSP90-like ATPase" evidence="5">
    <location>
        <begin position="432"/>
        <end position="526"/>
    </location>
</feature>
<feature type="domain" description="GAF" evidence="4">
    <location>
        <begin position="174"/>
        <end position="323"/>
    </location>
</feature>
<comment type="caution">
    <text evidence="6">The sequence shown here is derived from an EMBL/GenBank/DDBJ whole genome shotgun (WGS) entry which is preliminary data.</text>
</comment>
<dbReference type="GO" id="GO:0000155">
    <property type="term" value="F:phosphorelay sensor kinase activity"/>
    <property type="evidence" value="ECO:0007669"/>
    <property type="project" value="InterPro"/>
</dbReference>
<dbReference type="PANTHER" id="PTHR24421">
    <property type="entry name" value="NITRATE/NITRITE SENSOR PROTEIN NARX-RELATED"/>
    <property type="match status" value="1"/>
</dbReference>
<dbReference type="Gene3D" id="1.20.5.1930">
    <property type="match status" value="1"/>
</dbReference>
<dbReference type="InterPro" id="IPR003594">
    <property type="entry name" value="HATPase_dom"/>
</dbReference>
<dbReference type="Pfam" id="PF13185">
    <property type="entry name" value="GAF_2"/>
    <property type="match status" value="1"/>
</dbReference>
<evidence type="ECO:0000313" key="6">
    <source>
        <dbReference type="EMBL" id="TDQ50834.1"/>
    </source>
</evidence>
<evidence type="ECO:0000313" key="7">
    <source>
        <dbReference type="Proteomes" id="UP000295705"/>
    </source>
</evidence>
<dbReference type="InterPro" id="IPR029016">
    <property type="entry name" value="GAF-like_dom_sf"/>
</dbReference>
<proteinExistence type="predicted"/>
<protein>
    <submittedName>
        <fullName evidence="6">Histidine kinase</fullName>
    </submittedName>
</protein>
<gene>
    <name evidence="6" type="ORF">EV188_10942</name>
</gene>
<dbReference type="Gene3D" id="3.30.565.10">
    <property type="entry name" value="Histidine kinase-like ATPase, C-terminal domain"/>
    <property type="match status" value="1"/>
</dbReference>
<dbReference type="Gene3D" id="3.30.450.40">
    <property type="match status" value="1"/>
</dbReference>
<dbReference type="GO" id="GO:0016020">
    <property type="term" value="C:membrane"/>
    <property type="evidence" value="ECO:0007669"/>
    <property type="project" value="InterPro"/>
</dbReference>
<keyword evidence="1" id="KW-0808">Transferase</keyword>
<dbReference type="SMART" id="SM00387">
    <property type="entry name" value="HATPase_c"/>
    <property type="match status" value="1"/>
</dbReference>
<dbReference type="InterPro" id="IPR003018">
    <property type="entry name" value="GAF"/>
</dbReference>
<dbReference type="Pfam" id="PF07730">
    <property type="entry name" value="HisKA_3"/>
    <property type="match status" value="1"/>
</dbReference>
<dbReference type="SUPFAM" id="SSF55874">
    <property type="entry name" value="ATPase domain of HSP90 chaperone/DNA topoisomerase II/histidine kinase"/>
    <property type="match status" value="1"/>
</dbReference>
<dbReference type="PANTHER" id="PTHR24421:SF61">
    <property type="entry name" value="OXYGEN SENSOR HISTIDINE KINASE NREB"/>
    <property type="match status" value="1"/>
</dbReference>
<accession>A0A4R6V3T5</accession>
<name>A0A4R6V3T5_9PSEU</name>
<dbReference type="EMBL" id="SNYO01000009">
    <property type="protein sequence ID" value="TDQ50834.1"/>
    <property type="molecule type" value="Genomic_DNA"/>
</dbReference>